<dbReference type="InterPro" id="IPR037396">
    <property type="entry name" value="FMN_HAD"/>
</dbReference>
<dbReference type="InterPro" id="IPR012133">
    <property type="entry name" value="Alpha-hydoxy_acid_DH_FMN"/>
</dbReference>
<feature type="binding site" evidence="7">
    <location>
        <position position="90"/>
    </location>
    <ligand>
        <name>FMN</name>
        <dbReference type="ChEBI" id="CHEBI:58210"/>
    </ligand>
</feature>
<evidence type="ECO:0000256" key="4">
    <source>
        <dbReference type="ARBA" id="ARBA00023002"/>
    </source>
</evidence>
<feature type="binding site" evidence="7">
    <location>
        <position position="113"/>
    </location>
    <ligand>
        <name>glyoxylate</name>
        <dbReference type="ChEBI" id="CHEBI:36655"/>
    </ligand>
</feature>
<dbReference type="EMBL" id="VBOW01000028">
    <property type="protein sequence ID" value="TMQ58901.1"/>
    <property type="molecule type" value="Genomic_DNA"/>
</dbReference>
<feature type="active site" description="Proton acceptor" evidence="6">
    <location>
        <position position="236"/>
    </location>
</feature>
<dbReference type="Gene3D" id="3.20.20.70">
    <property type="entry name" value="Aldolase class I"/>
    <property type="match status" value="1"/>
</dbReference>
<feature type="binding site" evidence="7">
    <location>
        <begin position="61"/>
        <end position="63"/>
    </location>
    <ligand>
        <name>FMN</name>
        <dbReference type="ChEBI" id="CHEBI:58210"/>
    </ligand>
</feature>
<dbReference type="PIRSF" id="PIRSF000138">
    <property type="entry name" value="Al-hdrx_acd_dh"/>
    <property type="match status" value="1"/>
</dbReference>
<feature type="binding site" evidence="7">
    <location>
        <position position="148"/>
    </location>
    <ligand>
        <name>glyoxylate</name>
        <dbReference type="ChEBI" id="CHEBI:36655"/>
    </ligand>
</feature>
<evidence type="ECO:0000256" key="2">
    <source>
        <dbReference type="ARBA" id="ARBA00022630"/>
    </source>
</evidence>
<feature type="binding site" evidence="7">
    <location>
        <position position="212"/>
    </location>
    <ligand>
        <name>FMN</name>
        <dbReference type="ChEBI" id="CHEBI:58210"/>
    </ligand>
</feature>
<organism evidence="9 10">
    <name type="scientific">Eiseniibacteriota bacterium</name>
    <dbReference type="NCBI Taxonomy" id="2212470"/>
    <lineage>
        <taxon>Bacteria</taxon>
        <taxon>Candidatus Eiseniibacteriota</taxon>
    </lineage>
</organism>
<evidence type="ECO:0000256" key="7">
    <source>
        <dbReference type="PIRSR" id="PIRSR000138-2"/>
    </source>
</evidence>
<dbReference type="InterPro" id="IPR013785">
    <property type="entry name" value="Aldolase_TIM"/>
</dbReference>
<feature type="binding site" evidence="7">
    <location>
        <position position="139"/>
    </location>
    <ligand>
        <name>FMN</name>
        <dbReference type="ChEBI" id="CHEBI:58210"/>
    </ligand>
</feature>
<feature type="binding site" evidence="7">
    <location>
        <begin position="267"/>
        <end position="271"/>
    </location>
    <ligand>
        <name>FMN</name>
        <dbReference type="ChEBI" id="CHEBI:58210"/>
    </ligand>
</feature>
<protein>
    <submittedName>
        <fullName evidence="9">Alpha-hydroxy-acid oxidizing protein</fullName>
    </submittedName>
</protein>
<dbReference type="FunFam" id="3.20.20.70:FF:000056">
    <property type="entry name" value="hydroxyacid oxidase 2"/>
    <property type="match status" value="1"/>
</dbReference>
<feature type="binding site" evidence="7">
    <location>
        <begin position="290"/>
        <end position="291"/>
    </location>
    <ligand>
        <name>FMN</name>
        <dbReference type="ChEBI" id="CHEBI:58210"/>
    </ligand>
</feature>
<name>A0A538T5I7_UNCEI</name>
<evidence type="ECO:0000256" key="3">
    <source>
        <dbReference type="ARBA" id="ARBA00022643"/>
    </source>
</evidence>
<dbReference type="Proteomes" id="UP000316852">
    <property type="component" value="Unassembled WGS sequence"/>
</dbReference>
<proteinExistence type="inferred from homology"/>
<dbReference type="PROSITE" id="PS00557">
    <property type="entry name" value="FMN_HYDROXY_ACID_DH_1"/>
    <property type="match status" value="1"/>
</dbReference>
<dbReference type="GO" id="GO:0016491">
    <property type="term" value="F:oxidoreductase activity"/>
    <property type="evidence" value="ECO:0007669"/>
    <property type="project" value="UniProtKB-KW"/>
</dbReference>
<feature type="binding site" evidence="7">
    <location>
        <position position="234"/>
    </location>
    <ligand>
        <name>FMN</name>
        <dbReference type="ChEBI" id="CHEBI:58210"/>
    </ligand>
</feature>
<reference evidence="9 10" key="1">
    <citation type="journal article" date="2019" name="Nat. Microbiol.">
        <title>Mediterranean grassland soil C-N compound turnover is dependent on rainfall and depth, and is mediated by genomically divergent microorganisms.</title>
        <authorList>
            <person name="Diamond S."/>
            <person name="Andeer P.F."/>
            <person name="Li Z."/>
            <person name="Crits-Christoph A."/>
            <person name="Burstein D."/>
            <person name="Anantharaman K."/>
            <person name="Lane K.R."/>
            <person name="Thomas B.C."/>
            <person name="Pan C."/>
            <person name="Northen T.R."/>
            <person name="Banfield J.F."/>
        </authorList>
    </citation>
    <scope>NUCLEOTIDE SEQUENCE [LARGE SCALE GENOMIC DNA]</scope>
    <source>
        <strain evidence="9">WS_6</strain>
    </source>
</reference>
<dbReference type="GO" id="GO:0005737">
    <property type="term" value="C:cytoplasm"/>
    <property type="evidence" value="ECO:0007669"/>
    <property type="project" value="UniProtKB-ARBA"/>
</dbReference>
<evidence type="ECO:0000313" key="9">
    <source>
        <dbReference type="EMBL" id="TMQ58901.1"/>
    </source>
</evidence>
<dbReference type="PROSITE" id="PS51349">
    <property type="entry name" value="FMN_HYDROXY_ACID_DH_2"/>
    <property type="match status" value="1"/>
</dbReference>
<dbReference type="PANTHER" id="PTHR10578:SF107">
    <property type="entry name" value="2-HYDROXYACID OXIDASE 1"/>
    <property type="match status" value="1"/>
</dbReference>
<feature type="domain" description="FMN hydroxy acid dehydrogenase" evidence="8">
    <location>
        <begin position="1"/>
        <end position="339"/>
    </location>
</feature>
<dbReference type="GO" id="GO:0010181">
    <property type="term" value="F:FMN binding"/>
    <property type="evidence" value="ECO:0007669"/>
    <property type="project" value="InterPro"/>
</dbReference>
<feature type="binding site" evidence="7">
    <location>
        <position position="111"/>
    </location>
    <ligand>
        <name>FMN</name>
        <dbReference type="ChEBI" id="CHEBI:58210"/>
    </ligand>
</feature>
<dbReference type="InterPro" id="IPR000262">
    <property type="entry name" value="FMN-dep_DH"/>
</dbReference>
<evidence type="ECO:0000256" key="6">
    <source>
        <dbReference type="PIRSR" id="PIRSR000138-1"/>
    </source>
</evidence>
<dbReference type="PANTHER" id="PTHR10578">
    <property type="entry name" value="S -2-HYDROXY-ACID OXIDASE-RELATED"/>
    <property type="match status" value="1"/>
</dbReference>
<dbReference type="CDD" id="cd02809">
    <property type="entry name" value="alpha_hydroxyacid_oxid_FMN"/>
    <property type="match status" value="1"/>
</dbReference>
<comment type="caution">
    <text evidence="9">The sequence shown here is derived from an EMBL/GenBank/DDBJ whole genome shotgun (WGS) entry which is preliminary data.</text>
</comment>
<evidence type="ECO:0000256" key="1">
    <source>
        <dbReference type="ARBA" id="ARBA00001917"/>
    </source>
</evidence>
<feature type="binding site" evidence="7">
    <location>
        <position position="239"/>
    </location>
    <ligand>
        <name>glyoxylate</name>
        <dbReference type="ChEBI" id="CHEBI:36655"/>
    </ligand>
</feature>
<keyword evidence="2 7" id="KW-0285">Flavoprotein</keyword>
<comment type="cofactor">
    <cofactor evidence="1">
        <name>FMN</name>
        <dbReference type="ChEBI" id="CHEBI:58210"/>
    </cofactor>
</comment>
<evidence type="ECO:0000313" key="10">
    <source>
        <dbReference type="Proteomes" id="UP000316852"/>
    </source>
</evidence>
<dbReference type="SUPFAM" id="SSF51395">
    <property type="entry name" value="FMN-linked oxidoreductases"/>
    <property type="match status" value="1"/>
</dbReference>
<keyword evidence="4" id="KW-0560">Oxidoreductase</keyword>
<dbReference type="Pfam" id="PF01070">
    <property type="entry name" value="FMN_dh"/>
    <property type="match status" value="1"/>
</dbReference>
<feature type="binding site" evidence="7">
    <location>
        <position position="8"/>
    </location>
    <ligand>
        <name>glyoxylate</name>
        <dbReference type="ChEBI" id="CHEBI:36655"/>
    </ligand>
</feature>
<comment type="similarity">
    <text evidence="5">Belongs to the FMN-dependent alpha-hydroxy acid dehydrogenase family.</text>
</comment>
<accession>A0A538T5I7</accession>
<evidence type="ECO:0000259" key="8">
    <source>
        <dbReference type="PROSITE" id="PS51349"/>
    </source>
</evidence>
<dbReference type="AlphaFoldDB" id="A0A538T5I7"/>
<evidence type="ECO:0000256" key="5">
    <source>
        <dbReference type="ARBA" id="ARBA00024042"/>
    </source>
</evidence>
<feature type="binding site" evidence="7">
    <location>
        <position position="236"/>
    </location>
    <ligand>
        <name>FMN</name>
        <dbReference type="ChEBI" id="CHEBI:58210"/>
    </ligand>
</feature>
<gene>
    <name evidence="9" type="ORF">E6K76_06625</name>
</gene>
<keyword evidence="3 7" id="KW-0288">FMN</keyword>
<dbReference type="InterPro" id="IPR008259">
    <property type="entry name" value="FMN_hydac_DH_AS"/>
</dbReference>
<sequence>MERAFYDYYAGGAEDERTLAANRGAFADVFLRPRVLVDVSRIDTATSVLGTPVSMPVLIAPTAFHRLAHPDGELATARAAGAARTLMVASTISTYSLEEIAGAATGPLWYQLYVYKDRSLARSLIHRAGAAGYRALCLTVDTPLLGCRERDIRNKFALPAGLCISNFEAVGLDAATMGGSFAAYAARQLDASLTWSSVEWLRSETKLPIILKGIIAAEDAARAAEQGIDAIIVSNHGGRQLDGTEASLKALPRVVDAAAGRLEVFMDGGVRRGTDVLKALALGARAVLVGRPCLWGLAAAGEQGVARVLELLRQELMLAMALCGCPDVKAIDRSLIAGG</sequence>